<dbReference type="Pfam" id="PF00664">
    <property type="entry name" value="ABC_membrane"/>
    <property type="match status" value="1"/>
</dbReference>
<keyword evidence="3" id="KW-0547">Nucleotide-binding</keyword>
<feature type="transmembrane region" description="Helical" evidence="7">
    <location>
        <begin position="21"/>
        <end position="39"/>
    </location>
</feature>
<dbReference type="InterPro" id="IPR003593">
    <property type="entry name" value="AAA+_ATPase"/>
</dbReference>
<dbReference type="EMBL" id="JAGGLG010000026">
    <property type="protein sequence ID" value="MBP2019334.1"/>
    <property type="molecule type" value="Genomic_DNA"/>
</dbReference>
<evidence type="ECO:0000256" key="5">
    <source>
        <dbReference type="ARBA" id="ARBA00022989"/>
    </source>
</evidence>
<comment type="subcellular location">
    <subcellularLocation>
        <location evidence="1">Cell membrane</location>
        <topology evidence="1">Multi-pass membrane protein</topology>
    </subcellularLocation>
</comment>
<dbReference type="RefSeq" id="WP_209467448.1">
    <property type="nucleotide sequence ID" value="NZ_JAGGLG010000026.1"/>
</dbReference>
<evidence type="ECO:0000256" key="7">
    <source>
        <dbReference type="SAM" id="Phobius"/>
    </source>
</evidence>
<feature type="transmembrane region" description="Helical" evidence="7">
    <location>
        <begin position="163"/>
        <end position="181"/>
    </location>
</feature>
<feature type="transmembrane region" description="Helical" evidence="7">
    <location>
        <begin position="59"/>
        <end position="86"/>
    </location>
</feature>
<dbReference type="InterPro" id="IPR003439">
    <property type="entry name" value="ABC_transporter-like_ATP-bd"/>
</dbReference>
<keyword evidence="4" id="KW-0067">ATP-binding</keyword>
<evidence type="ECO:0000259" key="8">
    <source>
        <dbReference type="PROSITE" id="PS50893"/>
    </source>
</evidence>
<feature type="transmembrane region" description="Helical" evidence="7">
    <location>
        <begin position="272"/>
        <end position="294"/>
    </location>
</feature>
<evidence type="ECO:0000256" key="3">
    <source>
        <dbReference type="ARBA" id="ARBA00022741"/>
    </source>
</evidence>
<reference evidence="10 11" key="1">
    <citation type="submission" date="2021-03" db="EMBL/GenBank/DDBJ databases">
        <title>Genomic Encyclopedia of Type Strains, Phase IV (KMG-IV): sequencing the most valuable type-strain genomes for metagenomic binning, comparative biology and taxonomic classification.</title>
        <authorList>
            <person name="Goeker M."/>
        </authorList>
    </citation>
    <scope>NUCLEOTIDE SEQUENCE [LARGE SCALE GENOMIC DNA]</scope>
    <source>
        <strain evidence="10 11">DSM 27138</strain>
    </source>
</reference>
<accession>A0ABS4JUT4</accession>
<dbReference type="InterPro" id="IPR027417">
    <property type="entry name" value="P-loop_NTPase"/>
</dbReference>
<dbReference type="InterPro" id="IPR017871">
    <property type="entry name" value="ABC_transporter-like_CS"/>
</dbReference>
<feature type="domain" description="ABC transporter" evidence="8">
    <location>
        <begin position="338"/>
        <end position="578"/>
    </location>
</feature>
<comment type="caution">
    <text evidence="10">The sequence shown here is derived from an EMBL/GenBank/DDBJ whole genome shotgun (WGS) entry which is preliminary data.</text>
</comment>
<dbReference type="PANTHER" id="PTHR43394">
    <property type="entry name" value="ATP-DEPENDENT PERMEASE MDL1, MITOCHONDRIAL"/>
    <property type="match status" value="1"/>
</dbReference>
<name>A0ABS4JUT4_9FIRM</name>
<dbReference type="SMART" id="SM00382">
    <property type="entry name" value="AAA"/>
    <property type="match status" value="1"/>
</dbReference>
<evidence type="ECO:0000259" key="9">
    <source>
        <dbReference type="PROSITE" id="PS50929"/>
    </source>
</evidence>
<dbReference type="PROSITE" id="PS50929">
    <property type="entry name" value="ABC_TM1F"/>
    <property type="match status" value="1"/>
</dbReference>
<dbReference type="Proteomes" id="UP001519289">
    <property type="component" value="Unassembled WGS sequence"/>
</dbReference>
<dbReference type="SUPFAM" id="SSF52540">
    <property type="entry name" value="P-loop containing nucleoside triphosphate hydrolases"/>
    <property type="match status" value="1"/>
</dbReference>
<keyword evidence="11" id="KW-1185">Reference proteome</keyword>
<keyword evidence="2 7" id="KW-0812">Transmembrane</keyword>
<evidence type="ECO:0000256" key="2">
    <source>
        <dbReference type="ARBA" id="ARBA00022692"/>
    </source>
</evidence>
<feature type="domain" description="ABC transmembrane type-1" evidence="9">
    <location>
        <begin position="24"/>
        <end position="306"/>
    </location>
</feature>
<feature type="transmembrane region" description="Helical" evidence="7">
    <location>
        <begin position="138"/>
        <end position="157"/>
    </location>
</feature>
<sequence length="587" mass="64061">MQQPMRSYWHILRQYIAPQRGTVLLMVVALLASVGLQLAGPNVVSRFLDAARAGAPQPLLVWMALTYVGIMALAKVCDVLVGYWAAQVAWTATNALREELTAHLLSLGPSFCKARLPGELIERVDGDVNGLAESFSSFWVNLVGNGLLLAGIVAVGFWKDVRIGLALLLFAAVAAAVLARVRRPAVAYVVRDREQSAALYGYLGEAMAASEDLRSQGAVPYALRRLFEHLRSWVPVRLQADLRRSAVWMTAVTLVVLGTAVAFGVGGALYQLGAISLGTVYLVIAYMGMMAGPIDMLRTELQKLQGAEAGIQRVRELLETRSVLVDGTVRLPAGPLAVEFRDVHFRYDDEAVTGQDEGPSVLQGVSFRLEPGRTLGLLGRTGSGKTTVVRLLFRFHDPQQGEVLLGGVNLRDARLESVRSAVGLVTQDVQIMEATLRDNITFFDPEVRDDRLLAVIDGLGFRQWVDRLPQGLDTPVSPATLSAGEAQLVALARVFLKNPGLVILDEATSRLDPATEALQLRAFERLLRGRTAIVVAHRLSTVERMDDILILEGGRVVEYGPRAVLAADPRSIFARYLRTWGRWSDEG</sequence>
<dbReference type="Pfam" id="PF00005">
    <property type="entry name" value="ABC_tran"/>
    <property type="match status" value="1"/>
</dbReference>
<evidence type="ECO:0000256" key="6">
    <source>
        <dbReference type="ARBA" id="ARBA00023136"/>
    </source>
</evidence>
<keyword evidence="5 7" id="KW-1133">Transmembrane helix</keyword>
<dbReference type="Gene3D" id="1.20.1560.10">
    <property type="entry name" value="ABC transporter type 1, transmembrane domain"/>
    <property type="match status" value="1"/>
</dbReference>
<dbReference type="InterPro" id="IPR039421">
    <property type="entry name" value="Type_1_exporter"/>
</dbReference>
<dbReference type="PANTHER" id="PTHR43394:SF1">
    <property type="entry name" value="ATP-BINDING CASSETTE SUB-FAMILY B MEMBER 10, MITOCHONDRIAL"/>
    <property type="match status" value="1"/>
</dbReference>
<dbReference type="SUPFAM" id="SSF90123">
    <property type="entry name" value="ABC transporter transmembrane region"/>
    <property type="match status" value="1"/>
</dbReference>
<feature type="transmembrane region" description="Helical" evidence="7">
    <location>
        <begin position="246"/>
        <end position="266"/>
    </location>
</feature>
<protein>
    <submittedName>
        <fullName evidence="10">ABC-type multidrug transport system fused ATPase/permease subunit</fullName>
    </submittedName>
</protein>
<dbReference type="PROSITE" id="PS50893">
    <property type="entry name" value="ABC_TRANSPORTER_2"/>
    <property type="match status" value="1"/>
</dbReference>
<dbReference type="InterPro" id="IPR011527">
    <property type="entry name" value="ABC1_TM_dom"/>
</dbReference>
<gene>
    <name evidence="10" type="ORF">J2Z79_002761</name>
</gene>
<dbReference type="PROSITE" id="PS00211">
    <property type="entry name" value="ABC_TRANSPORTER_1"/>
    <property type="match status" value="1"/>
</dbReference>
<dbReference type="InterPro" id="IPR036640">
    <property type="entry name" value="ABC1_TM_sf"/>
</dbReference>
<dbReference type="CDD" id="cd07346">
    <property type="entry name" value="ABC_6TM_exporters"/>
    <property type="match status" value="1"/>
</dbReference>
<keyword evidence="6 7" id="KW-0472">Membrane</keyword>
<evidence type="ECO:0000313" key="11">
    <source>
        <dbReference type="Proteomes" id="UP001519289"/>
    </source>
</evidence>
<proteinExistence type="predicted"/>
<evidence type="ECO:0000313" key="10">
    <source>
        <dbReference type="EMBL" id="MBP2019334.1"/>
    </source>
</evidence>
<evidence type="ECO:0000256" key="1">
    <source>
        <dbReference type="ARBA" id="ARBA00004651"/>
    </source>
</evidence>
<dbReference type="Gene3D" id="3.40.50.300">
    <property type="entry name" value="P-loop containing nucleotide triphosphate hydrolases"/>
    <property type="match status" value="1"/>
</dbReference>
<organism evidence="10 11">
    <name type="scientific">Symbiobacterium terraclitae</name>
    <dbReference type="NCBI Taxonomy" id="557451"/>
    <lineage>
        <taxon>Bacteria</taxon>
        <taxon>Bacillati</taxon>
        <taxon>Bacillota</taxon>
        <taxon>Clostridia</taxon>
        <taxon>Eubacteriales</taxon>
        <taxon>Symbiobacteriaceae</taxon>
        <taxon>Symbiobacterium</taxon>
    </lineage>
</organism>
<evidence type="ECO:0000256" key="4">
    <source>
        <dbReference type="ARBA" id="ARBA00022840"/>
    </source>
</evidence>